<dbReference type="AlphaFoldDB" id="A0A7W5GQ71"/>
<accession>A0A7W5GQ71</accession>
<dbReference type="EMBL" id="JACHYA010000006">
    <property type="protein sequence ID" value="MBB3171917.1"/>
    <property type="molecule type" value="Genomic_DNA"/>
</dbReference>
<reference evidence="2 3" key="1">
    <citation type="submission" date="2020-08" db="EMBL/GenBank/DDBJ databases">
        <title>Sequencing the genomes of 1000 actinobacteria strains.</title>
        <authorList>
            <person name="Klenk H.-P."/>
        </authorList>
    </citation>
    <scope>NUCLEOTIDE SEQUENCE [LARGE SCALE GENOMIC DNA]</scope>
    <source>
        <strain evidence="2 3">DSM 22242</strain>
    </source>
</reference>
<feature type="transmembrane region" description="Helical" evidence="1">
    <location>
        <begin position="18"/>
        <end position="38"/>
    </location>
</feature>
<evidence type="ECO:0000256" key="1">
    <source>
        <dbReference type="SAM" id="Phobius"/>
    </source>
</evidence>
<gene>
    <name evidence="2" type="ORF">FHR31_001748</name>
</gene>
<evidence type="ECO:0000313" key="3">
    <source>
        <dbReference type="Proteomes" id="UP000530850"/>
    </source>
</evidence>
<sequence length="120" mass="12771">MAGQAFHAGDYTLLRMRVLLAMGGCPGGTLLLHSAAILKPSQNALDGSFADISLQIAIIQYDVLGSTGGEGGNPVFAGLLLILILAPIIILPIGVIADVVSRRRRRKAMRMCDWLEQEEG</sequence>
<dbReference type="Proteomes" id="UP000530850">
    <property type="component" value="Unassembled WGS sequence"/>
</dbReference>
<keyword evidence="1" id="KW-0812">Transmembrane</keyword>
<evidence type="ECO:0000313" key="2">
    <source>
        <dbReference type="EMBL" id="MBB3171917.1"/>
    </source>
</evidence>
<dbReference type="RefSeq" id="WP_161555340.1">
    <property type="nucleotide sequence ID" value="NZ_CANPEU010000002.1"/>
</dbReference>
<name>A0A7W5GQ71_9ACTN</name>
<proteinExistence type="predicted"/>
<comment type="caution">
    <text evidence="2">The sequence shown here is derived from an EMBL/GenBank/DDBJ whole genome shotgun (WGS) entry which is preliminary data.</text>
</comment>
<organism evidence="2 3">
    <name type="scientific">Parvibacter caecicola</name>
    <dbReference type="NCBI Taxonomy" id="747645"/>
    <lineage>
        <taxon>Bacteria</taxon>
        <taxon>Bacillati</taxon>
        <taxon>Actinomycetota</taxon>
        <taxon>Coriobacteriia</taxon>
        <taxon>Coriobacteriales</taxon>
        <taxon>Coriobacteriaceae</taxon>
        <taxon>Parvibacter</taxon>
    </lineage>
</organism>
<keyword evidence="1" id="KW-0472">Membrane</keyword>
<protein>
    <submittedName>
        <fullName evidence="2">Uncharacterized protein</fullName>
    </submittedName>
</protein>
<feature type="transmembrane region" description="Helical" evidence="1">
    <location>
        <begin position="75"/>
        <end position="100"/>
    </location>
</feature>
<keyword evidence="1" id="KW-1133">Transmembrane helix</keyword>
<dbReference type="GeneID" id="93357723"/>